<evidence type="ECO:0000313" key="2">
    <source>
        <dbReference type="Proteomes" id="UP000297890"/>
    </source>
</evidence>
<dbReference type="Pfam" id="PF23978">
    <property type="entry name" value="DUF7303"/>
    <property type="match status" value="1"/>
</dbReference>
<accession>A0A4Z0F725</accession>
<sequence>MSKTYDVLPGIEIPPVQRTGRRGSKYPFATMPVGSMFFIPAEEVPKSFSSQRNAAQRRLGYKFVSRMVTLDGREGVGCWRIE</sequence>
<name>A0A4Z0F725_9GAMM</name>
<dbReference type="EMBL" id="SRIO01000038">
    <property type="protein sequence ID" value="TFZ81186.1"/>
    <property type="molecule type" value="Genomic_DNA"/>
</dbReference>
<proteinExistence type="predicted"/>
<dbReference type="InterPro" id="IPR055727">
    <property type="entry name" value="DUF7303"/>
</dbReference>
<evidence type="ECO:0000313" key="1">
    <source>
        <dbReference type="EMBL" id="TFZ81186.1"/>
    </source>
</evidence>
<protein>
    <submittedName>
        <fullName evidence="1">Uncharacterized protein</fullName>
    </submittedName>
</protein>
<dbReference type="AlphaFoldDB" id="A0A4Z0F725"/>
<gene>
    <name evidence="1" type="ORF">E4680_13420</name>
</gene>
<dbReference type="Proteomes" id="UP000297890">
    <property type="component" value="Unassembled WGS sequence"/>
</dbReference>
<comment type="caution">
    <text evidence="1">The sequence shown here is derived from an EMBL/GenBank/DDBJ whole genome shotgun (WGS) entry which is preliminary data.</text>
</comment>
<keyword evidence="2" id="KW-1185">Reference proteome</keyword>
<reference evidence="1 2" key="1">
    <citation type="journal article" date="2019" name="ISME J.">
        <title>Candidatus Macondimonas diazotrophica, a novel gammaproteobacterial genus dominating crude-oil-contaminated coastal sediments.</title>
        <authorList>
            <person name="Karthikeyan S."/>
            <person name="Konstantinidis K."/>
        </authorList>
    </citation>
    <scope>NUCLEOTIDE SEQUENCE [LARGE SCALE GENOMIC DNA]</scope>
    <source>
        <strain evidence="1 2">KTK01</strain>
    </source>
</reference>
<organism evidence="1 2">
    <name type="scientific">Candidatus Macondimonas diazotrophica</name>
    <dbReference type="NCBI Taxonomy" id="2305248"/>
    <lineage>
        <taxon>Bacteria</taxon>
        <taxon>Pseudomonadati</taxon>
        <taxon>Pseudomonadota</taxon>
        <taxon>Gammaproteobacteria</taxon>
        <taxon>Chromatiales</taxon>
        <taxon>Ectothiorhodospiraceae</taxon>
        <taxon>Candidatus Macondimonas</taxon>
    </lineage>
</organism>
<dbReference type="RefSeq" id="WP_135282932.1">
    <property type="nucleotide sequence ID" value="NZ_SRIO01000038.1"/>
</dbReference>